<feature type="domain" description="DUF1468" evidence="2">
    <location>
        <begin position="12"/>
        <end position="145"/>
    </location>
</feature>
<keyword evidence="4" id="KW-1185">Reference proteome</keyword>
<evidence type="ECO:0000313" key="4">
    <source>
        <dbReference type="Proteomes" id="UP000249130"/>
    </source>
</evidence>
<dbReference type="EMBL" id="NPEX01000006">
    <property type="protein sequence ID" value="RAI45855.1"/>
    <property type="molecule type" value="Genomic_DNA"/>
</dbReference>
<feature type="transmembrane region" description="Helical" evidence="1">
    <location>
        <begin position="77"/>
        <end position="110"/>
    </location>
</feature>
<organism evidence="3 4">
    <name type="scientific">Rhodoplanes roseus</name>
    <dbReference type="NCBI Taxonomy" id="29409"/>
    <lineage>
        <taxon>Bacteria</taxon>
        <taxon>Pseudomonadati</taxon>
        <taxon>Pseudomonadota</taxon>
        <taxon>Alphaproteobacteria</taxon>
        <taxon>Hyphomicrobiales</taxon>
        <taxon>Nitrobacteraceae</taxon>
        <taxon>Rhodoplanes</taxon>
    </lineage>
</organism>
<keyword evidence="1" id="KW-1133">Transmembrane helix</keyword>
<dbReference type="Pfam" id="PF07331">
    <property type="entry name" value="TctB"/>
    <property type="match status" value="1"/>
</dbReference>
<dbReference type="Proteomes" id="UP000249130">
    <property type="component" value="Unassembled WGS sequence"/>
</dbReference>
<dbReference type="InterPro" id="IPR009936">
    <property type="entry name" value="DUF1468"/>
</dbReference>
<evidence type="ECO:0000256" key="1">
    <source>
        <dbReference type="SAM" id="Phobius"/>
    </source>
</evidence>
<dbReference type="AlphaFoldDB" id="A0A327L727"/>
<proteinExistence type="predicted"/>
<sequence length="149" mass="15828">MTGRRIDLQDLLFGAFLVGVAVFTTAATWSLRVGTAANMGPGYMPRAIAALVCTFGLFFVIRGLLSPFQGITRPQPRAVIFILAAVGAFALLVTTAGLMIASVVTIVIAGFASRETRVVETVLFGSAMAVGSVLLFVWALKLPVPIWPW</sequence>
<gene>
    <name evidence="3" type="ORF">CH341_01770</name>
</gene>
<evidence type="ECO:0000313" key="3">
    <source>
        <dbReference type="EMBL" id="RAI45855.1"/>
    </source>
</evidence>
<evidence type="ECO:0000259" key="2">
    <source>
        <dbReference type="Pfam" id="PF07331"/>
    </source>
</evidence>
<dbReference type="OrthoDB" id="5186924at2"/>
<feature type="transmembrane region" description="Helical" evidence="1">
    <location>
        <begin position="122"/>
        <end position="140"/>
    </location>
</feature>
<name>A0A327L727_9BRAD</name>
<accession>A0A327L727</accession>
<protein>
    <recommendedName>
        <fullName evidence="2">DUF1468 domain-containing protein</fullName>
    </recommendedName>
</protein>
<reference evidence="3 4" key="1">
    <citation type="submission" date="2017-07" db="EMBL/GenBank/DDBJ databases">
        <title>Draft Genome Sequences of Select Purple Nonsulfur Bacteria.</title>
        <authorList>
            <person name="Lasarre B."/>
            <person name="Mckinlay J.B."/>
        </authorList>
    </citation>
    <scope>NUCLEOTIDE SEQUENCE [LARGE SCALE GENOMIC DNA]</scope>
    <source>
        <strain evidence="3 4">DSM 5909</strain>
    </source>
</reference>
<keyword evidence="1" id="KW-0812">Transmembrane</keyword>
<feature type="transmembrane region" description="Helical" evidence="1">
    <location>
        <begin position="12"/>
        <end position="31"/>
    </location>
</feature>
<comment type="caution">
    <text evidence="3">The sequence shown here is derived from an EMBL/GenBank/DDBJ whole genome shotgun (WGS) entry which is preliminary data.</text>
</comment>
<feature type="transmembrane region" description="Helical" evidence="1">
    <location>
        <begin position="43"/>
        <end position="65"/>
    </location>
</feature>
<dbReference type="RefSeq" id="WP_111417318.1">
    <property type="nucleotide sequence ID" value="NZ_NPEX01000006.1"/>
</dbReference>
<keyword evidence="1" id="KW-0472">Membrane</keyword>